<evidence type="ECO:0000256" key="1">
    <source>
        <dbReference type="SAM" id="MobiDB-lite"/>
    </source>
</evidence>
<comment type="caution">
    <text evidence="2">The sequence shown here is derived from an EMBL/GenBank/DDBJ whole genome shotgun (WGS) entry which is preliminary data.</text>
</comment>
<gene>
    <name evidence="2" type="ORF">A2924_01610</name>
</gene>
<evidence type="ECO:0000313" key="3">
    <source>
        <dbReference type="Proteomes" id="UP000178046"/>
    </source>
</evidence>
<evidence type="ECO:0000313" key="2">
    <source>
        <dbReference type="EMBL" id="OGF82881.1"/>
    </source>
</evidence>
<feature type="region of interest" description="Disordered" evidence="1">
    <location>
        <begin position="80"/>
        <end position="102"/>
    </location>
</feature>
<accession>A0A1F5X5P1</accession>
<feature type="compositionally biased region" description="Basic and acidic residues" evidence="1">
    <location>
        <begin position="82"/>
        <end position="91"/>
    </location>
</feature>
<organism evidence="2 3">
    <name type="scientific">Candidatus Giovannonibacteria bacterium RIFCSPLOWO2_01_FULL_44_16</name>
    <dbReference type="NCBI Taxonomy" id="1798348"/>
    <lineage>
        <taxon>Bacteria</taxon>
        <taxon>Candidatus Giovannoniibacteriota</taxon>
    </lineage>
</organism>
<name>A0A1F5X5P1_9BACT</name>
<reference evidence="2 3" key="1">
    <citation type="journal article" date="2016" name="Nat. Commun.">
        <title>Thousands of microbial genomes shed light on interconnected biogeochemical processes in an aquifer system.</title>
        <authorList>
            <person name="Anantharaman K."/>
            <person name="Brown C.T."/>
            <person name="Hug L.A."/>
            <person name="Sharon I."/>
            <person name="Castelle C.J."/>
            <person name="Probst A.J."/>
            <person name="Thomas B.C."/>
            <person name="Singh A."/>
            <person name="Wilkins M.J."/>
            <person name="Karaoz U."/>
            <person name="Brodie E.L."/>
            <person name="Williams K.H."/>
            <person name="Hubbard S.S."/>
            <person name="Banfield J.F."/>
        </authorList>
    </citation>
    <scope>NUCLEOTIDE SEQUENCE [LARGE SCALE GENOMIC DNA]</scope>
</reference>
<feature type="compositionally biased region" description="Polar residues" evidence="1">
    <location>
        <begin position="92"/>
        <end position="102"/>
    </location>
</feature>
<dbReference type="Proteomes" id="UP000178046">
    <property type="component" value="Unassembled WGS sequence"/>
</dbReference>
<dbReference type="AlphaFoldDB" id="A0A1F5X5P1"/>
<proteinExistence type="predicted"/>
<dbReference type="EMBL" id="MFIA01000012">
    <property type="protein sequence ID" value="OGF82881.1"/>
    <property type="molecule type" value="Genomic_DNA"/>
</dbReference>
<protein>
    <submittedName>
        <fullName evidence="2">Uncharacterized protein</fullName>
    </submittedName>
</protein>
<sequence>MKKYLVLGIAFFLAFFVFLESAGAAYNWQPAGELTASDYALLFSAGVDKISSPIAQFARAGNTLIILQLQNGETVMAGAGKKQFEKSRSKQETTQAPNDNSQSYAYKKINADPLLEQLTSLGRYFYGLLDEMSKKNEYDYSDTDKLFPEMTALIEKIDWDSEAEKGGSLSNFRMAFRYGKRYGIPGTKVLSRALDRFPTNNYLKNSFEDAFGYAIISSSAPETERPNAEEIALLAQKLLSFYESYDLIPSRYIEIINPLLRLAAPKTLQKIEVLTRERIVAKEK</sequence>